<protein>
    <submittedName>
        <fullName evidence="7">TP53-binding protein 1 isoform X1</fullName>
    </submittedName>
</protein>
<evidence type="ECO:0000256" key="2">
    <source>
        <dbReference type="ARBA" id="ARBA00022763"/>
    </source>
</evidence>
<dbReference type="GO" id="GO:0005634">
    <property type="term" value="C:nucleus"/>
    <property type="evidence" value="ECO:0007669"/>
    <property type="project" value="UniProtKB-SubCell"/>
</dbReference>
<feature type="region of interest" description="Disordered" evidence="4">
    <location>
        <begin position="509"/>
        <end position="528"/>
    </location>
</feature>
<dbReference type="Pfam" id="PF18428">
    <property type="entry name" value="BRCT_3"/>
    <property type="match status" value="1"/>
</dbReference>
<dbReference type="OrthoDB" id="6770153at2759"/>
<comment type="subcellular location">
    <subcellularLocation>
        <location evidence="1">Nucleus</location>
    </subcellularLocation>
</comment>
<evidence type="ECO:0000259" key="5">
    <source>
        <dbReference type="PROSITE" id="PS50172"/>
    </source>
</evidence>
<dbReference type="GO" id="GO:0045944">
    <property type="term" value="P:positive regulation of transcription by RNA polymerase II"/>
    <property type="evidence" value="ECO:0007669"/>
    <property type="project" value="TreeGrafter"/>
</dbReference>
<dbReference type="InterPro" id="IPR047249">
    <property type="entry name" value="BRCT_p53bp1-like_rpt1"/>
</dbReference>
<dbReference type="Gene3D" id="2.30.30.140">
    <property type="match status" value="1"/>
</dbReference>
<dbReference type="PANTHER" id="PTHR15321:SF3">
    <property type="entry name" value="TP53-BINDING PROTEIN 1"/>
    <property type="match status" value="1"/>
</dbReference>
<evidence type="ECO:0000256" key="4">
    <source>
        <dbReference type="SAM" id="MobiDB-lite"/>
    </source>
</evidence>
<feature type="compositionally biased region" description="Polar residues" evidence="4">
    <location>
        <begin position="296"/>
        <end position="308"/>
    </location>
</feature>
<dbReference type="InParanoid" id="A0A1W4XAR7"/>
<feature type="region of interest" description="Disordered" evidence="4">
    <location>
        <begin position="296"/>
        <end position="317"/>
    </location>
</feature>
<evidence type="ECO:0000313" key="7">
    <source>
        <dbReference type="RefSeq" id="XP_018329503.1"/>
    </source>
</evidence>
<evidence type="ECO:0000256" key="3">
    <source>
        <dbReference type="ARBA" id="ARBA00023242"/>
    </source>
</evidence>
<dbReference type="STRING" id="224129.A0A1W4XAR7"/>
<dbReference type="SUPFAM" id="SSF52113">
    <property type="entry name" value="BRCT domain"/>
    <property type="match status" value="2"/>
</dbReference>
<feature type="region of interest" description="Disordered" evidence="4">
    <location>
        <begin position="465"/>
        <end position="492"/>
    </location>
</feature>
<keyword evidence="3" id="KW-0539">Nucleus</keyword>
<name>A0A1W4XAR7_AGRPL</name>
<sequence length="819" mass="91302">MDENQITKRARRSPLNLSPSLIITREYITNNSKSDSEDTAETSKLDEKNNSRLQTNVVDITISSSDDSRFDGKDVSFTLISDSPEKSGTCTDGHQKVATRENQKDEFNWVAPQFKDLSVGTLIKERCVYQEDIKENKESKSTAGNKSQVKLVRMYIEALCSKTGQIGELLSLDCHVLRENDVVSESDSSGYAADVSKTVSPLSGASATYIPPPKGSLAMRASLMSHSSSSSVPSSAAALNVQNLLKKSTSSYNKTKEPVSDLEKKWKNYQLVYSVLSAIDDSFVESSTNVEKMDLTESSNHIPQNSQPAHVPPKKRGSFVIQGKDEKEPEIKKIRPNTFEEESMLVFAKWTDQRYYAGFIKGQSENKWTVEFLDGNFRNVSDEQIIFADVHSLIGYKVMVLEESGNVKCPGIVTAFHSEEEPMYTVATDRGDFTVSASNIYLTKHQAKLVKNNIEYLENSTASSSSQTSSVSLRNCRSRNNTYSPKPGSSGTQKTLLAKAFEMKMHAKSASELSTTTDEDVSENTSNGELKLVPGCDMELRYQRVNNPSIKLKRCFGQLSKSSSEKEVSTLGPLDVKGTWFKGFGFLLTCGSRPLFDATGEEDVGTDNEDYAFSKVPYVEDHLATQIKNGGGIIYSKFEDVPPKKYKVTYLVSWRPALTPKYIRGLAVGMRTVCHEWIVNCSIKKKRLTLQELPAGWSVEDHRFIESFERKTDKPFRSLHFKIAQLTSKLFYDFWSKVCADAGAVVSEFKGQCDGTDVILVESGLTDPSLDAAQAKGIALVSTTWVVQSIIYGEARSYDRHPSYNHLYDDGEDLFYYDI</sequence>
<dbReference type="PROSITE" id="PS50172">
    <property type="entry name" value="BRCT"/>
    <property type="match status" value="1"/>
</dbReference>
<proteinExistence type="predicted"/>
<gene>
    <name evidence="7" type="primary">LOC108739903</name>
</gene>
<dbReference type="GeneID" id="108739903"/>
<dbReference type="RefSeq" id="XP_018329503.1">
    <property type="nucleotide sequence ID" value="XM_018474001.1"/>
</dbReference>
<dbReference type="GO" id="GO:0042393">
    <property type="term" value="F:histone binding"/>
    <property type="evidence" value="ECO:0007669"/>
    <property type="project" value="TreeGrafter"/>
</dbReference>
<feature type="domain" description="BRCT" evidence="5">
    <location>
        <begin position="621"/>
        <end position="695"/>
    </location>
</feature>
<dbReference type="InterPro" id="IPR047252">
    <property type="entry name" value="TP53BP1-like"/>
</dbReference>
<organism evidence="6 7">
    <name type="scientific">Agrilus planipennis</name>
    <name type="common">Emerald ash borer</name>
    <name type="synonym">Agrilus marcopoli</name>
    <dbReference type="NCBI Taxonomy" id="224129"/>
    <lineage>
        <taxon>Eukaryota</taxon>
        <taxon>Metazoa</taxon>
        <taxon>Ecdysozoa</taxon>
        <taxon>Arthropoda</taxon>
        <taxon>Hexapoda</taxon>
        <taxon>Insecta</taxon>
        <taxon>Pterygota</taxon>
        <taxon>Neoptera</taxon>
        <taxon>Endopterygota</taxon>
        <taxon>Coleoptera</taxon>
        <taxon>Polyphaga</taxon>
        <taxon>Elateriformia</taxon>
        <taxon>Buprestoidea</taxon>
        <taxon>Buprestidae</taxon>
        <taxon>Agrilinae</taxon>
        <taxon>Agrilus</taxon>
    </lineage>
</organism>
<keyword evidence="6" id="KW-1185">Reference proteome</keyword>
<dbReference type="InterPro" id="IPR047250">
    <property type="entry name" value="BRCT_p53bp1-like_rpt2"/>
</dbReference>
<keyword evidence="2" id="KW-0227">DNA damage</keyword>
<dbReference type="Gene3D" id="3.40.50.10190">
    <property type="entry name" value="BRCT domain"/>
    <property type="match status" value="2"/>
</dbReference>
<dbReference type="AlphaFoldDB" id="A0A1W4XAR7"/>
<accession>A0A1W4XAR7</accession>
<dbReference type="CDD" id="cd17724">
    <property type="entry name" value="BRCT_p53bp1_rpt2"/>
    <property type="match status" value="1"/>
</dbReference>
<dbReference type="PANTHER" id="PTHR15321">
    <property type="entry name" value="TUMOR SUPPRESSOR P53-BINDING PROTEIN 1"/>
    <property type="match status" value="1"/>
</dbReference>
<dbReference type="GO" id="GO:0000077">
    <property type="term" value="P:DNA damage checkpoint signaling"/>
    <property type="evidence" value="ECO:0007669"/>
    <property type="project" value="TreeGrafter"/>
</dbReference>
<dbReference type="KEGG" id="apln:108739903"/>
<dbReference type="CDD" id="cd17745">
    <property type="entry name" value="BRCT_p53bp1_rpt1"/>
    <property type="match status" value="1"/>
</dbReference>
<dbReference type="Proteomes" id="UP000192223">
    <property type="component" value="Unplaced"/>
</dbReference>
<evidence type="ECO:0000256" key="1">
    <source>
        <dbReference type="ARBA" id="ARBA00004123"/>
    </source>
</evidence>
<feature type="compositionally biased region" description="Polar residues" evidence="4">
    <location>
        <begin position="473"/>
        <end position="492"/>
    </location>
</feature>
<evidence type="ECO:0000313" key="6">
    <source>
        <dbReference type="Proteomes" id="UP000192223"/>
    </source>
</evidence>
<dbReference type="InterPro" id="IPR036420">
    <property type="entry name" value="BRCT_dom_sf"/>
</dbReference>
<reference evidence="7" key="1">
    <citation type="submission" date="2025-08" db="UniProtKB">
        <authorList>
            <consortium name="RefSeq"/>
        </authorList>
    </citation>
    <scope>IDENTIFICATION</scope>
    <source>
        <tissue evidence="7">Entire body</tissue>
    </source>
</reference>
<dbReference type="InterPro" id="IPR001357">
    <property type="entry name" value="BRCT_dom"/>
</dbReference>